<gene>
    <name evidence="1" type="ordered locus">CFU_2252</name>
</gene>
<accession>G0AKF2</accession>
<reference evidence="1 2" key="3">
    <citation type="journal article" date="2008" name="FEMS Microbiol. Ecol.">
        <title>Identification and characterization of genes underlying chitinolysis in Collimonas fungivorans Ter331.</title>
        <authorList>
            <person name="Fritsche K."/>
            <person name="de Boer W."/>
            <person name="Gerards S."/>
            <person name="van den Berg M."/>
            <person name="van Veen J.A."/>
            <person name="Leveau J.H."/>
        </authorList>
    </citation>
    <scope>NUCLEOTIDE SEQUENCE [LARGE SCALE GENOMIC DNA]</scope>
    <source>
        <strain evidence="1 2">Ter331</strain>
    </source>
</reference>
<organism evidence="1 2">
    <name type="scientific">Collimonas fungivorans (strain Ter331)</name>
    <dbReference type="NCBI Taxonomy" id="1005048"/>
    <lineage>
        <taxon>Bacteria</taxon>
        <taxon>Pseudomonadati</taxon>
        <taxon>Pseudomonadota</taxon>
        <taxon>Betaproteobacteria</taxon>
        <taxon>Burkholderiales</taxon>
        <taxon>Oxalobacteraceae</taxon>
        <taxon>Collimonas</taxon>
    </lineage>
</organism>
<dbReference type="AntiFam" id="ANF00203">
    <property type="entry name" value="Shadow ORF (opposite algB)"/>
</dbReference>
<dbReference type="AlphaFoldDB" id="G0AKF2"/>
<dbReference type="AntiFam" id="ANF00077">
    <property type="entry name" value="Shadow ORF (opposite AtoC)"/>
</dbReference>
<name>G0AKF2_COLFT</name>
<reference evidence="1 2" key="2">
    <citation type="journal article" date="2006" name="J. Microbiol. Methods">
        <title>Genomic flank-sequencing of plasposon insertion sites for rapid identification of functional genes.</title>
        <authorList>
            <person name="Leveau J.H."/>
            <person name="Gerards S."/>
            <person name="Fritsche K."/>
            <person name="Zondag G."/>
            <person name="van Veen J.A."/>
        </authorList>
    </citation>
    <scope>NUCLEOTIDE SEQUENCE [LARGE SCALE GENOMIC DNA]</scope>
    <source>
        <strain evidence="1 2">Ter331</strain>
    </source>
</reference>
<dbReference type="HOGENOM" id="CLU_446705_0_0_4"/>
<proteinExistence type="predicted"/>
<dbReference type="KEGG" id="cfu:CFU_2252"/>
<dbReference type="EMBL" id="CP002745">
    <property type="protein sequence ID" value="AEK62079.1"/>
    <property type="molecule type" value="Genomic_DNA"/>
</dbReference>
<reference evidence="2" key="6">
    <citation type="submission" date="2011-05" db="EMBL/GenBank/DDBJ databases">
        <title>Complete sequence of Collimonas fungivorans Ter331.</title>
        <authorList>
            <person name="Leveau J.H."/>
        </authorList>
    </citation>
    <scope>NUCLEOTIDE SEQUENCE [LARGE SCALE GENOMIC DNA]</scope>
    <source>
        <strain evidence="2">Ter331</strain>
    </source>
</reference>
<reference evidence="1 2" key="4">
    <citation type="journal article" date="2010" name="Environ. Microbiol.">
        <title>The bacterial genus Collimonas: mycophagy, weathering and other adaptive solutions to life in oligotrophic soil environments.</title>
        <authorList>
            <person name="Leveau J.H."/>
            <person name="Uroz S."/>
            <person name="de Boer W."/>
        </authorList>
    </citation>
    <scope>NUCLEOTIDE SEQUENCE [LARGE SCALE GENOMIC DNA]</scope>
    <source>
        <strain evidence="1 2">Ter331</strain>
    </source>
</reference>
<dbReference type="Proteomes" id="UP000008392">
    <property type="component" value="Chromosome"/>
</dbReference>
<reference evidence="1 2" key="5">
    <citation type="journal article" date="2011" name="ISME J.">
        <title>Dual transcriptional profiling of a bacterial/fungal confrontation: Collimonas fungivorans versus Aspergillus niger.</title>
        <authorList>
            <person name="Mela F."/>
            <person name="Fritsche K."/>
            <person name="de Boer W."/>
            <person name="van Veen J.A."/>
            <person name="de Graaff L.H."/>
            <person name="van den Berg M."/>
            <person name="Leveau J.H."/>
        </authorList>
    </citation>
    <scope>NUCLEOTIDE SEQUENCE [LARGE SCALE GENOMIC DNA]</scope>
    <source>
        <strain evidence="1 2">Ter331</strain>
    </source>
</reference>
<reference evidence="1 2" key="1">
    <citation type="journal article" date="2004" name="Environ. Microbiol.">
        <title>Phylogeny-function analysis of (meta)genomic libraries: screening for expression of ribosomal RNA genes by large-insert library fluorescent in situ hybridization (LIL-FISH).</title>
        <authorList>
            <person name="Leveau J.H."/>
            <person name="Gerards S."/>
            <person name="de Boer W."/>
            <person name="van Veen J.A."/>
        </authorList>
    </citation>
    <scope>NUCLEOTIDE SEQUENCE [LARGE SCALE GENOMIC DNA]</scope>
    <source>
        <strain evidence="1 2">Ter331</strain>
    </source>
</reference>
<dbReference type="eggNOG" id="ENOG5033VDN">
    <property type="taxonomic scope" value="Bacteria"/>
</dbReference>
<keyword evidence="2" id="KW-1185">Reference proteome</keyword>
<evidence type="ECO:0000313" key="1">
    <source>
        <dbReference type="EMBL" id="AEK62079.1"/>
    </source>
</evidence>
<protein>
    <submittedName>
        <fullName evidence="1">Uncharacterized protein</fullName>
    </submittedName>
</protein>
<sequence>MPLRHLRQRPLRQRPLVTQRGALDEVRQQQRDILTPLIEARQVDADHADAVIQVFAKTALRAHLQQVGLAGGDDAAIDGDRLVAAETLQFPLLQHAQQFHLQGQRHAFDFVEEHRAALGVFELADAPFLGAGESSCLMAENLAFEYGFRQRAAIDGDKRSFAAAGDVQLARHHFLAAAGLAVDQDVDHGRPDAADHGADLFDRGRLPDQARHVRMRHPGRLEAPVLQDQAALFLRPVGGFHQPLGGERLFDEVVGAGAHGVDRHADVAMAGHHNHRQVGIQRHDLGQQFQAGTSRQPHVGDNHAGKTRAQPGLRLFHAIAGMDGKPAQFQRLRNRFPHCLFILDQYCFQRCHPCLHQDSTVSSKGMRNTNSAPPSLWLFAVRRPFIACTMDDEMARPRPNPLPDGLVVKNGSNRCKATWAGIPGPESRMRITASPPSHSSTRETVFCSALSTASSALRNRLISTCSVRTESPTTRAAWRISICRLAPWVWNSLCSNKAAASIDFDKSMAATASWLFLEKPLSCPTILPMRPLALLIWPRFSVALSACPRVRKVMALSANARIAASGWFSSWAMPAAIWPSMASLPAWISLFWVERSRCSVSCSLAYFASRV</sequence>
<evidence type="ECO:0000313" key="2">
    <source>
        <dbReference type="Proteomes" id="UP000008392"/>
    </source>
</evidence>